<reference evidence="2 3" key="1">
    <citation type="submission" date="2017-04" db="EMBL/GenBank/DDBJ databases">
        <authorList>
            <person name="Afonso C.L."/>
            <person name="Miller P.J."/>
            <person name="Scott M.A."/>
            <person name="Spackman E."/>
            <person name="Goraichik I."/>
            <person name="Dimitrov K.M."/>
            <person name="Suarez D.L."/>
            <person name="Swayne D.E."/>
        </authorList>
    </citation>
    <scope>NUCLEOTIDE SEQUENCE [LARGE SCALE GENOMIC DNA]</scope>
    <source>
        <strain evidence="2 3">DSM 21164</strain>
    </source>
</reference>
<organism evidence="2 3">
    <name type="scientific">Cellulophaga tyrosinoxydans</name>
    <dbReference type="NCBI Taxonomy" id="504486"/>
    <lineage>
        <taxon>Bacteria</taxon>
        <taxon>Pseudomonadati</taxon>
        <taxon>Bacteroidota</taxon>
        <taxon>Flavobacteriia</taxon>
        <taxon>Flavobacteriales</taxon>
        <taxon>Flavobacteriaceae</taxon>
        <taxon>Cellulophaga</taxon>
    </lineage>
</organism>
<dbReference type="AlphaFoldDB" id="A0A1W1YWW4"/>
<evidence type="ECO:0000313" key="2">
    <source>
        <dbReference type="EMBL" id="SMC40198.1"/>
    </source>
</evidence>
<evidence type="ECO:0000313" key="3">
    <source>
        <dbReference type="Proteomes" id="UP000192360"/>
    </source>
</evidence>
<keyword evidence="3" id="KW-1185">Reference proteome</keyword>
<dbReference type="Proteomes" id="UP000192360">
    <property type="component" value="Unassembled WGS sequence"/>
</dbReference>
<sequence length="49" mass="5402">MKQISISILMGIMCIAAWIIAAPVLAQKNTKIEREKVEIASEAQTLTML</sequence>
<accession>A0A1W1YWW4</accession>
<feature type="transmembrane region" description="Helical" evidence="1">
    <location>
        <begin position="6"/>
        <end position="26"/>
    </location>
</feature>
<gene>
    <name evidence="2" type="ORF">SAMN05660703_0947</name>
</gene>
<name>A0A1W1YWW4_9FLAO</name>
<keyword evidence="1" id="KW-0472">Membrane</keyword>
<dbReference type="OrthoDB" id="9946340at2"/>
<proteinExistence type="predicted"/>
<evidence type="ECO:0000256" key="1">
    <source>
        <dbReference type="SAM" id="Phobius"/>
    </source>
</evidence>
<dbReference type="EMBL" id="FWXO01000001">
    <property type="protein sequence ID" value="SMC40198.1"/>
    <property type="molecule type" value="Genomic_DNA"/>
</dbReference>
<keyword evidence="1" id="KW-1133">Transmembrane helix</keyword>
<keyword evidence="1" id="KW-0812">Transmembrane</keyword>
<protein>
    <submittedName>
        <fullName evidence="2">Uncharacterized protein</fullName>
    </submittedName>
</protein>
<dbReference type="RefSeq" id="WP_159447275.1">
    <property type="nucleotide sequence ID" value="NZ_FWXO01000001.1"/>
</dbReference>